<protein>
    <submittedName>
        <fullName evidence="1">Unannotated protein</fullName>
    </submittedName>
</protein>
<dbReference type="InterPro" id="IPR043129">
    <property type="entry name" value="ATPase_NBD"/>
</dbReference>
<sequence length="316" mass="32558">MNTWQNSAVTKFLGLDLGGTNIKIAVIEKISDKWQIIKEEDVSSEAQHGPQHVVDRLANLAKENQQQFPDLAAVGVAVPGVFNADGTIELFPNLPGPWKGFQALEPIRKATNLPTAMINDARAFTLAEAIMGAALGKKTVACYVIGTGVGGGVVIDGKIHMGATRGAGEIAHQIVKADGPMCGCGTQGCAEPLTNSAAIAKLAGTKTAEEAYKNAVAGDAKALAAFKEVGFWIAIALTNIMAVLAPDTIVIGGGVAQSGDILLNEIRAEMNKRANLFPKSAINVVPATLGFYAGSIGAALNGAITAGAQLSLISTT</sequence>
<evidence type="ECO:0000313" key="2">
    <source>
        <dbReference type="EMBL" id="CAB4602851.1"/>
    </source>
</evidence>
<dbReference type="InterPro" id="IPR000600">
    <property type="entry name" value="ROK"/>
</dbReference>
<organism evidence="1">
    <name type="scientific">freshwater metagenome</name>
    <dbReference type="NCBI Taxonomy" id="449393"/>
    <lineage>
        <taxon>unclassified sequences</taxon>
        <taxon>metagenomes</taxon>
        <taxon>ecological metagenomes</taxon>
    </lineage>
</organism>
<evidence type="ECO:0000313" key="1">
    <source>
        <dbReference type="EMBL" id="CAB4549296.1"/>
    </source>
</evidence>
<dbReference type="Gene3D" id="3.30.420.40">
    <property type="match status" value="2"/>
</dbReference>
<dbReference type="AlphaFoldDB" id="A0A6J6CD83"/>
<dbReference type="EMBL" id="CAEZUT010000004">
    <property type="protein sequence ID" value="CAB4602851.1"/>
    <property type="molecule type" value="Genomic_DNA"/>
</dbReference>
<dbReference type="SUPFAM" id="SSF53067">
    <property type="entry name" value="Actin-like ATPase domain"/>
    <property type="match status" value="1"/>
</dbReference>
<dbReference type="EMBL" id="CAEZSY010000013">
    <property type="protein sequence ID" value="CAB4549296.1"/>
    <property type="molecule type" value="Genomic_DNA"/>
</dbReference>
<dbReference type="PANTHER" id="PTHR18964">
    <property type="entry name" value="ROK (REPRESSOR, ORF, KINASE) FAMILY"/>
    <property type="match status" value="1"/>
</dbReference>
<reference evidence="1" key="1">
    <citation type="submission" date="2020-05" db="EMBL/GenBank/DDBJ databases">
        <authorList>
            <person name="Chiriac C."/>
            <person name="Salcher M."/>
            <person name="Ghai R."/>
            <person name="Kavagutti S V."/>
        </authorList>
    </citation>
    <scope>NUCLEOTIDE SEQUENCE</scope>
</reference>
<dbReference type="Pfam" id="PF00480">
    <property type="entry name" value="ROK"/>
    <property type="match status" value="1"/>
</dbReference>
<dbReference type="PANTHER" id="PTHR18964:SF149">
    <property type="entry name" value="BIFUNCTIONAL UDP-N-ACETYLGLUCOSAMINE 2-EPIMERASE_N-ACETYLMANNOSAMINE KINASE"/>
    <property type="match status" value="1"/>
</dbReference>
<gene>
    <name evidence="1" type="ORF">UFOPK1509_00191</name>
    <name evidence="2" type="ORF">UFOPK1854_00060</name>
</gene>
<proteinExistence type="predicted"/>
<name>A0A6J6CD83_9ZZZZ</name>
<accession>A0A6J6CD83</accession>